<keyword evidence="4" id="KW-1185">Reference proteome</keyword>
<dbReference type="Pfam" id="PF07707">
    <property type="entry name" value="BACK"/>
    <property type="match status" value="2"/>
</dbReference>
<organism evidence="3 4">
    <name type="scientific">Stegodyphus mimosarum</name>
    <name type="common">African social velvet spider</name>
    <dbReference type="NCBI Taxonomy" id="407821"/>
    <lineage>
        <taxon>Eukaryota</taxon>
        <taxon>Metazoa</taxon>
        <taxon>Ecdysozoa</taxon>
        <taxon>Arthropoda</taxon>
        <taxon>Chelicerata</taxon>
        <taxon>Arachnida</taxon>
        <taxon>Araneae</taxon>
        <taxon>Araneomorphae</taxon>
        <taxon>Entelegynae</taxon>
        <taxon>Eresoidea</taxon>
        <taxon>Eresidae</taxon>
        <taxon>Stegodyphus</taxon>
    </lineage>
</organism>
<accession>A0A087UZU5</accession>
<evidence type="ECO:0000313" key="3">
    <source>
        <dbReference type="EMBL" id="KFM82884.1"/>
    </source>
</evidence>
<dbReference type="PANTHER" id="PTHR45774:SF3">
    <property type="entry name" value="BTB (POZ) DOMAIN-CONTAINING 2B-RELATED"/>
    <property type="match status" value="1"/>
</dbReference>
<dbReference type="InterPro" id="IPR011705">
    <property type="entry name" value="BACK"/>
</dbReference>
<reference evidence="3 4" key="1">
    <citation type="submission" date="2013-11" db="EMBL/GenBank/DDBJ databases">
        <title>Genome sequencing of Stegodyphus mimosarum.</title>
        <authorList>
            <person name="Bechsgaard J."/>
        </authorList>
    </citation>
    <scope>NUCLEOTIDE SEQUENCE [LARGE SCALE GENOMIC DNA]</scope>
</reference>
<dbReference type="OrthoDB" id="9979965at2759"/>
<name>A0A087UZU5_STEMI</name>
<dbReference type="Proteomes" id="UP000054359">
    <property type="component" value="Unassembled WGS sequence"/>
</dbReference>
<dbReference type="AlphaFoldDB" id="A0A087UZU5"/>
<feature type="region of interest" description="Disordered" evidence="1">
    <location>
        <begin position="244"/>
        <end position="265"/>
    </location>
</feature>
<dbReference type="EMBL" id="KK122516">
    <property type="protein sequence ID" value="KFM82884.1"/>
    <property type="molecule type" value="Genomic_DNA"/>
</dbReference>
<dbReference type="Gene3D" id="3.30.710.10">
    <property type="entry name" value="Potassium Channel Kv1.1, Chain A"/>
    <property type="match status" value="2"/>
</dbReference>
<dbReference type="Gene3D" id="1.25.40.420">
    <property type="match status" value="2"/>
</dbReference>
<evidence type="ECO:0000259" key="2">
    <source>
        <dbReference type="SMART" id="SM00875"/>
    </source>
</evidence>
<evidence type="ECO:0000256" key="1">
    <source>
        <dbReference type="SAM" id="MobiDB-lite"/>
    </source>
</evidence>
<sequence>MRSPLLADALFEEHGSITLHDISDLALEQMIRYSYYDDVIYHSISDVLEIFKVAKTFDIEPMANQCIKYLKQLTLDSENVLEILEAATTLHQTECVEKCTDFLQENTEAIIQSAYFPKAKRATILTILQLQTVTLSSEIMLLHAVALWLHHQSNEERDIFLSRMNIMDFGMDEFMDFISYYPEFFTDSEIVSILASLMGNGIRELPAFYKAQTKKRTLKYTNSKEINSENVIDENTIEITATSNSRNRKYQKSTEENDLENNFSDDDTPNALEKDLIPEDFRAGVFVLLHGNLEWKNIKGVEFVVIEETEKKKIYSRFSPLRKKSGFFKELVSVPTLINPVAYFEDLSCTGISHMLSFVNEYAFHLLRFKDVTETWKASKRFEIKQLQDYCEMKCVEQDINPSNVAEIWEAAEIMNLCEVQESCNSVLKLQTEEILNLDSFLNISALTMFHLLEQTELSLKSEAVLLKSVILWLQKQENNKYRNDALNKIAIVSVSEEEFEDIIKEFPDFFNASEILALREFENSSSNNTLPLWCNGSLTSQSVCRNFTVPSSLKGLSTCEFKIPHMENHLFYGKYKCKYNLELHQWENKVSYFIAVKLSFGAATQEKFTIRLYTSLSESKWNEKKKCKFNLINKFSSYYLVLSDPIAFKMSERLCLYIEFQTHSNAQKTFGRGLCNRISNISSNYCLSASQADFVFVKNANEVEEPVISTLYFSPQFCVARFLRRLK</sequence>
<feature type="domain" description="BACK" evidence="2">
    <location>
        <begin position="405"/>
        <end position="505"/>
    </location>
</feature>
<dbReference type="SUPFAM" id="SSF54695">
    <property type="entry name" value="POZ domain"/>
    <property type="match status" value="1"/>
</dbReference>
<feature type="non-terminal residue" evidence="3">
    <location>
        <position position="728"/>
    </location>
</feature>
<dbReference type="InterPro" id="IPR011333">
    <property type="entry name" value="SKP1/BTB/POZ_sf"/>
</dbReference>
<proteinExistence type="predicted"/>
<gene>
    <name evidence="3" type="ORF">X975_04993</name>
</gene>
<evidence type="ECO:0000313" key="4">
    <source>
        <dbReference type="Proteomes" id="UP000054359"/>
    </source>
</evidence>
<feature type="compositionally biased region" description="Acidic residues" evidence="1">
    <location>
        <begin position="256"/>
        <end position="265"/>
    </location>
</feature>
<protein>
    <recommendedName>
        <fullName evidence="2">BACK domain-containing protein</fullName>
    </recommendedName>
</protein>
<feature type="domain" description="BACK" evidence="2">
    <location>
        <begin position="80"/>
        <end position="179"/>
    </location>
</feature>
<dbReference type="SMART" id="SM00875">
    <property type="entry name" value="BACK"/>
    <property type="match status" value="2"/>
</dbReference>
<dbReference type="PANTHER" id="PTHR45774">
    <property type="entry name" value="BTB/POZ DOMAIN-CONTAINING"/>
    <property type="match status" value="1"/>
</dbReference>